<dbReference type="InterPro" id="IPR004485">
    <property type="entry name" value="Cobalamin_biosynth_CobD/CbiB"/>
</dbReference>
<dbReference type="EMBL" id="AP035785">
    <property type="protein sequence ID" value="BFO70666.1"/>
    <property type="molecule type" value="Genomic_DNA"/>
</dbReference>
<evidence type="ECO:0000256" key="5">
    <source>
        <dbReference type="ARBA" id="ARBA00022573"/>
    </source>
</evidence>
<dbReference type="PANTHER" id="PTHR34308:SF1">
    <property type="entry name" value="COBALAMIN BIOSYNTHESIS PROTEIN CBIB"/>
    <property type="match status" value="1"/>
</dbReference>
<comment type="function">
    <text evidence="9">Converts cobyric acid to cobinamide by the addition of aminopropanol on the F carboxylic group.</text>
</comment>
<dbReference type="PANTHER" id="PTHR34308">
    <property type="entry name" value="COBALAMIN BIOSYNTHESIS PROTEIN CBIB"/>
    <property type="match status" value="1"/>
</dbReference>
<dbReference type="NCBIfam" id="TIGR00380">
    <property type="entry name" value="cobal_cbiB"/>
    <property type="match status" value="1"/>
</dbReference>
<proteinExistence type="inferred from homology"/>
<name>A0AB33IMH4_9BACT</name>
<accession>A0AB33IMH4</accession>
<evidence type="ECO:0000256" key="8">
    <source>
        <dbReference type="ARBA" id="ARBA00023136"/>
    </source>
</evidence>
<evidence type="ECO:0000256" key="9">
    <source>
        <dbReference type="HAMAP-Rule" id="MF_00024"/>
    </source>
</evidence>
<keyword evidence="6 9" id="KW-0812">Transmembrane</keyword>
<comment type="pathway">
    <text evidence="2 9">Cofactor biosynthesis; adenosylcobalamin biosynthesis.</text>
</comment>
<evidence type="ECO:0000256" key="6">
    <source>
        <dbReference type="ARBA" id="ARBA00022692"/>
    </source>
</evidence>
<dbReference type="HAMAP" id="MF_00024">
    <property type="entry name" value="CobD_CbiB"/>
    <property type="match status" value="1"/>
</dbReference>
<feature type="transmembrane region" description="Helical" evidence="9">
    <location>
        <begin position="54"/>
        <end position="73"/>
    </location>
</feature>
<dbReference type="Pfam" id="PF03186">
    <property type="entry name" value="CobD_Cbib"/>
    <property type="match status" value="1"/>
</dbReference>
<keyword evidence="7 9" id="KW-1133">Transmembrane helix</keyword>
<feature type="transmembrane region" description="Helical" evidence="9">
    <location>
        <begin position="294"/>
        <end position="311"/>
    </location>
</feature>
<evidence type="ECO:0000256" key="1">
    <source>
        <dbReference type="ARBA" id="ARBA00004651"/>
    </source>
</evidence>
<dbReference type="GO" id="GO:0009236">
    <property type="term" value="P:cobalamin biosynthetic process"/>
    <property type="evidence" value="ECO:0007669"/>
    <property type="project" value="UniProtKB-UniRule"/>
</dbReference>
<evidence type="ECO:0000256" key="4">
    <source>
        <dbReference type="ARBA" id="ARBA00022475"/>
    </source>
</evidence>
<dbReference type="GO" id="GO:0005886">
    <property type="term" value="C:plasma membrane"/>
    <property type="evidence" value="ECO:0007669"/>
    <property type="project" value="UniProtKB-SubCell"/>
</dbReference>
<dbReference type="GO" id="GO:0048472">
    <property type="term" value="F:threonine-phosphate decarboxylase activity"/>
    <property type="evidence" value="ECO:0007669"/>
    <property type="project" value="InterPro"/>
</dbReference>
<evidence type="ECO:0000256" key="3">
    <source>
        <dbReference type="ARBA" id="ARBA00006263"/>
    </source>
</evidence>
<keyword evidence="8 9" id="KW-0472">Membrane</keyword>
<reference evidence="10" key="1">
    <citation type="submission" date="2024-07" db="EMBL/GenBank/DDBJ databases">
        <title>Complete genome sequence of Prevotella sp. YM-2024 GTC17253.</title>
        <authorList>
            <person name="Hayashi M."/>
            <person name="Muto Y."/>
            <person name="Tanaka K."/>
            <person name="Niwa H."/>
        </authorList>
    </citation>
    <scope>NUCLEOTIDE SEQUENCE</scope>
    <source>
        <strain evidence="10">GTC17253</strain>
    </source>
</reference>
<comment type="caution">
    <text evidence="9">Lacks conserved residue(s) required for the propagation of feature annotation.</text>
</comment>
<dbReference type="GO" id="GO:0015420">
    <property type="term" value="F:ABC-type vitamin B12 transporter activity"/>
    <property type="evidence" value="ECO:0007669"/>
    <property type="project" value="UniProtKB-UniRule"/>
</dbReference>
<dbReference type="AlphaFoldDB" id="A0AB33IMH4"/>
<sequence length="312" mass="34755">MAYIAKIISLVIGWGLDFFLGDPERLPHPIVLFGKTIALGEHYLNQGRYRKWKGGLMATVLIVLVYLFAHLLLSELSTVSIWVGVLAESILIFFCLAGTTLIRECKLVFEALNRSLDDGRLQVARIVGRDTSNLSAQEIRQATLETLSENLSDGVVAPLFWLAILGVPGMLAYKMVNTLDSMIGYRTQRHLQFGSIAAHIDDAVNYLPARLTAFLMLLVGGKLRQIKFVLHYGKEHLSPNSGYPESALAAILDCRFGGPHQYFGEWIDKPMIGFNPRELTVTDLKKAIIINRSVESLMVIALSLFYLTMSVL</sequence>
<comment type="similarity">
    <text evidence="3 9">Belongs to the CobD/CbiB family.</text>
</comment>
<evidence type="ECO:0000313" key="10">
    <source>
        <dbReference type="EMBL" id="BFO70666.1"/>
    </source>
</evidence>
<gene>
    <name evidence="10" type="primary">cbiB</name>
    <name evidence="9" type="synonym">cobD</name>
    <name evidence="10" type="ORF">GTC17253_06320</name>
</gene>
<keyword evidence="5 9" id="KW-0169">Cobalamin biosynthesis</keyword>
<evidence type="ECO:0000256" key="2">
    <source>
        <dbReference type="ARBA" id="ARBA00004953"/>
    </source>
</evidence>
<protein>
    <recommendedName>
        <fullName evidence="9">Cobalamin biosynthesis protein CobD</fullName>
    </recommendedName>
</protein>
<feature type="transmembrane region" description="Helical" evidence="9">
    <location>
        <begin position="79"/>
        <end position="102"/>
    </location>
</feature>
<organism evidence="10">
    <name type="scientific">Prevotella sp. GTC17253</name>
    <dbReference type="NCBI Taxonomy" id="3236793"/>
    <lineage>
        <taxon>Bacteria</taxon>
        <taxon>Pseudomonadati</taxon>
        <taxon>Bacteroidota</taxon>
        <taxon>Bacteroidia</taxon>
        <taxon>Bacteroidales</taxon>
        <taxon>Prevotellaceae</taxon>
        <taxon>Prevotella</taxon>
    </lineage>
</organism>
<keyword evidence="4 9" id="KW-1003">Cell membrane</keyword>
<comment type="subcellular location">
    <subcellularLocation>
        <location evidence="1 9">Cell membrane</location>
        <topology evidence="1 9">Multi-pass membrane protein</topology>
    </subcellularLocation>
</comment>
<evidence type="ECO:0000256" key="7">
    <source>
        <dbReference type="ARBA" id="ARBA00022989"/>
    </source>
</evidence>